<dbReference type="PANTHER" id="PTHR10642">
    <property type="entry name" value="RIBONUCLEASE H1"/>
    <property type="match status" value="1"/>
</dbReference>
<dbReference type="Gene3D" id="3.30.420.10">
    <property type="entry name" value="Ribonuclease H-like superfamily/Ribonuclease H"/>
    <property type="match status" value="1"/>
</dbReference>
<evidence type="ECO:0000256" key="1">
    <source>
        <dbReference type="ARBA" id="ARBA00005300"/>
    </source>
</evidence>
<evidence type="ECO:0000313" key="3">
    <source>
        <dbReference type="EMBL" id="KAJ3578877.1"/>
    </source>
</evidence>
<dbReference type="InterPro" id="IPR002156">
    <property type="entry name" value="RNaseH_domain"/>
</dbReference>
<dbReference type="Proteomes" id="UP001148614">
    <property type="component" value="Unassembled WGS sequence"/>
</dbReference>
<dbReference type="GO" id="GO:0004523">
    <property type="term" value="F:RNA-DNA hybrid ribonuclease activity"/>
    <property type="evidence" value="ECO:0007669"/>
    <property type="project" value="InterPro"/>
</dbReference>
<protein>
    <recommendedName>
        <fullName evidence="2">RNase H type-1 domain-containing protein</fullName>
    </recommendedName>
</protein>
<proteinExistence type="inferred from homology"/>
<accession>A0A9W8NLV6</accession>
<dbReference type="InterPro" id="IPR012337">
    <property type="entry name" value="RNaseH-like_sf"/>
</dbReference>
<evidence type="ECO:0000259" key="2">
    <source>
        <dbReference type="PROSITE" id="PS50879"/>
    </source>
</evidence>
<dbReference type="PROSITE" id="PS50879">
    <property type="entry name" value="RNASE_H_1"/>
    <property type="match status" value="1"/>
</dbReference>
<dbReference type="Pfam" id="PF00075">
    <property type="entry name" value="RNase_H"/>
    <property type="match status" value="1"/>
</dbReference>
<evidence type="ECO:0000313" key="4">
    <source>
        <dbReference type="Proteomes" id="UP001148614"/>
    </source>
</evidence>
<dbReference type="AlphaFoldDB" id="A0A9W8NLV6"/>
<keyword evidence="4" id="KW-1185">Reference proteome</keyword>
<name>A0A9W8NLV6_9PEZI</name>
<dbReference type="InterPro" id="IPR036397">
    <property type="entry name" value="RNaseH_sf"/>
</dbReference>
<comment type="similarity">
    <text evidence="1">Belongs to the RNase H family.</text>
</comment>
<dbReference type="InterPro" id="IPR050092">
    <property type="entry name" value="RNase_H"/>
</dbReference>
<reference evidence="3" key="1">
    <citation type="submission" date="2022-07" db="EMBL/GenBank/DDBJ databases">
        <title>Genome Sequence of Xylaria arbuscula.</title>
        <authorList>
            <person name="Buettner E."/>
        </authorList>
    </citation>
    <scope>NUCLEOTIDE SEQUENCE</scope>
    <source>
        <strain evidence="3">VT107</strain>
    </source>
</reference>
<dbReference type="GO" id="GO:0003676">
    <property type="term" value="F:nucleic acid binding"/>
    <property type="evidence" value="ECO:0007669"/>
    <property type="project" value="InterPro"/>
</dbReference>
<feature type="domain" description="RNase H type-1" evidence="2">
    <location>
        <begin position="69"/>
        <end position="232"/>
    </location>
</feature>
<gene>
    <name evidence="3" type="ORF">NPX13_g1683</name>
</gene>
<organism evidence="3 4">
    <name type="scientific">Xylaria arbuscula</name>
    <dbReference type="NCBI Taxonomy" id="114810"/>
    <lineage>
        <taxon>Eukaryota</taxon>
        <taxon>Fungi</taxon>
        <taxon>Dikarya</taxon>
        <taxon>Ascomycota</taxon>
        <taxon>Pezizomycotina</taxon>
        <taxon>Sordariomycetes</taxon>
        <taxon>Xylariomycetidae</taxon>
        <taxon>Xylariales</taxon>
        <taxon>Xylariaceae</taxon>
        <taxon>Xylaria</taxon>
    </lineage>
</organism>
<dbReference type="GO" id="GO:0043137">
    <property type="term" value="P:DNA replication, removal of RNA primer"/>
    <property type="evidence" value="ECO:0007669"/>
    <property type="project" value="TreeGrafter"/>
</dbReference>
<dbReference type="EMBL" id="JANPWZ010000159">
    <property type="protein sequence ID" value="KAJ3578877.1"/>
    <property type="molecule type" value="Genomic_DNA"/>
</dbReference>
<sequence>MHVTAVHEDTQVCANADAKANANANANIIPASHISGQGTQLLLFLVIHPSLSRITLNLRQKSRSIACTMVYIMEFYVDGGCRGNGKPWAVGAAACVLKTRFGSSILKTAPLSHRVEAPTNQRAEIAAIIIALEWALQRHGEPIEPRPQLDVRIHSDSRYAIGCMTEWIYKWARNGWVNAAGCQVANRDLIERASNRDDDVKDVGSVQYIWIPREQNQEADEACNDKLDELQN</sequence>
<dbReference type="SUPFAM" id="SSF53098">
    <property type="entry name" value="Ribonuclease H-like"/>
    <property type="match status" value="1"/>
</dbReference>
<dbReference type="VEuPathDB" id="FungiDB:F4678DRAFT_89980"/>
<dbReference type="PANTHER" id="PTHR10642:SF25">
    <property type="entry name" value="RNASE H TYPE-1 DOMAIN-CONTAINING PROTEIN"/>
    <property type="match status" value="1"/>
</dbReference>
<comment type="caution">
    <text evidence="3">The sequence shown here is derived from an EMBL/GenBank/DDBJ whole genome shotgun (WGS) entry which is preliminary data.</text>
</comment>